<organism evidence="8 9">
    <name type="scientific">Jiangella rhizosphaerae</name>
    <dbReference type="NCBI Taxonomy" id="2293569"/>
    <lineage>
        <taxon>Bacteria</taxon>
        <taxon>Bacillati</taxon>
        <taxon>Actinomycetota</taxon>
        <taxon>Actinomycetes</taxon>
        <taxon>Jiangellales</taxon>
        <taxon>Jiangellaceae</taxon>
        <taxon>Jiangella</taxon>
    </lineage>
</organism>
<dbReference type="Pfam" id="PF08281">
    <property type="entry name" value="Sigma70_r4_2"/>
    <property type="match status" value="1"/>
</dbReference>
<evidence type="ECO:0000256" key="2">
    <source>
        <dbReference type="ARBA" id="ARBA00023015"/>
    </source>
</evidence>
<feature type="domain" description="RNA polymerase sigma-70 region 2" evidence="6">
    <location>
        <begin position="108"/>
        <end position="177"/>
    </location>
</feature>
<dbReference type="PANTHER" id="PTHR43133:SF8">
    <property type="entry name" value="RNA POLYMERASE SIGMA FACTOR HI_1459-RELATED"/>
    <property type="match status" value="1"/>
</dbReference>
<name>A0A418KRI6_9ACTN</name>
<evidence type="ECO:0000256" key="4">
    <source>
        <dbReference type="ARBA" id="ARBA00023125"/>
    </source>
</evidence>
<proteinExistence type="inferred from homology"/>
<dbReference type="InterPro" id="IPR039425">
    <property type="entry name" value="RNA_pol_sigma-70-like"/>
</dbReference>
<feature type="domain" description="RNA polymerase sigma factor 70 region 4 type 2" evidence="7">
    <location>
        <begin position="201"/>
        <end position="252"/>
    </location>
</feature>
<dbReference type="NCBIfam" id="TIGR02937">
    <property type="entry name" value="sigma70-ECF"/>
    <property type="match status" value="1"/>
</dbReference>
<dbReference type="SUPFAM" id="SSF88946">
    <property type="entry name" value="Sigma2 domain of RNA polymerase sigma factors"/>
    <property type="match status" value="1"/>
</dbReference>
<dbReference type="InterPro" id="IPR007627">
    <property type="entry name" value="RNA_pol_sigma70_r2"/>
</dbReference>
<reference evidence="8 9" key="1">
    <citation type="submission" date="2018-09" db="EMBL/GenBank/DDBJ databases">
        <title>Isolation, diversity and antifungal activity of actinobacteria from wheat.</title>
        <authorList>
            <person name="Han C."/>
        </authorList>
    </citation>
    <scope>NUCLEOTIDE SEQUENCE [LARGE SCALE GENOMIC DNA]</scope>
    <source>
        <strain evidence="8 9">NEAU-YY265</strain>
    </source>
</reference>
<gene>
    <name evidence="8" type="ORF">DY240_12585</name>
</gene>
<dbReference type="PANTHER" id="PTHR43133">
    <property type="entry name" value="RNA POLYMERASE ECF-TYPE SIGMA FACTO"/>
    <property type="match status" value="1"/>
</dbReference>
<dbReference type="Pfam" id="PF04542">
    <property type="entry name" value="Sigma70_r2"/>
    <property type="match status" value="1"/>
</dbReference>
<dbReference type="Proteomes" id="UP000284057">
    <property type="component" value="Unassembled WGS sequence"/>
</dbReference>
<dbReference type="RefSeq" id="WP_119660230.1">
    <property type="nucleotide sequence ID" value="NZ_QUAL01000122.1"/>
</dbReference>
<evidence type="ECO:0000259" key="7">
    <source>
        <dbReference type="Pfam" id="PF08281"/>
    </source>
</evidence>
<dbReference type="EMBL" id="QUAL01000122">
    <property type="protein sequence ID" value="RIQ23702.1"/>
    <property type="molecule type" value="Genomic_DNA"/>
</dbReference>
<evidence type="ECO:0000256" key="5">
    <source>
        <dbReference type="ARBA" id="ARBA00023163"/>
    </source>
</evidence>
<evidence type="ECO:0000256" key="3">
    <source>
        <dbReference type="ARBA" id="ARBA00023082"/>
    </source>
</evidence>
<dbReference type="InterPro" id="IPR013249">
    <property type="entry name" value="RNA_pol_sigma70_r4_t2"/>
</dbReference>
<dbReference type="Gene3D" id="1.10.1740.10">
    <property type="match status" value="1"/>
</dbReference>
<dbReference type="GO" id="GO:0016987">
    <property type="term" value="F:sigma factor activity"/>
    <property type="evidence" value="ECO:0007669"/>
    <property type="project" value="UniProtKB-KW"/>
</dbReference>
<evidence type="ECO:0000313" key="9">
    <source>
        <dbReference type="Proteomes" id="UP000284057"/>
    </source>
</evidence>
<dbReference type="GO" id="GO:0003677">
    <property type="term" value="F:DNA binding"/>
    <property type="evidence" value="ECO:0007669"/>
    <property type="project" value="UniProtKB-KW"/>
</dbReference>
<dbReference type="InterPro" id="IPR036388">
    <property type="entry name" value="WH-like_DNA-bd_sf"/>
</dbReference>
<keyword evidence="2" id="KW-0805">Transcription regulation</keyword>
<evidence type="ECO:0000256" key="1">
    <source>
        <dbReference type="ARBA" id="ARBA00010641"/>
    </source>
</evidence>
<dbReference type="InterPro" id="IPR013324">
    <property type="entry name" value="RNA_pol_sigma_r3/r4-like"/>
</dbReference>
<keyword evidence="4" id="KW-0238">DNA-binding</keyword>
<keyword evidence="5" id="KW-0804">Transcription</keyword>
<dbReference type="GO" id="GO:0006352">
    <property type="term" value="P:DNA-templated transcription initiation"/>
    <property type="evidence" value="ECO:0007669"/>
    <property type="project" value="InterPro"/>
</dbReference>
<dbReference type="InterPro" id="IPR013325">
    <property type="entry name" value="RNA_pol_sigma_r2"/>
</dbReference>
<accession>A0A418KRI6</accession>
<comment type="similarity">
    <text evidence="1">Belongs to the sigma-70 factor family. ECF subfamily.</text>
</comment>
<comment type="caution">
    <text evidence="8">The sequence shown here is derived from an EMBL/GenBank/DDBJ whole genome shotgun (WGS) entry which is preliminary data.</text>
</comment>
<protein>
    <submittedName>
        <fullName evidence="8">Sigma-70 family RNA polymerase sigma factor</fullName>
    </submittedName>
</protein>
<keyword evidence="3" id="KW-0731">Sigma factor</keyword>
<evidence type="ECO:0000259" key="6">
    <source>
        <dbReference type="Pfam" id="PF04542"/>
    </source>
</evidence>
<dbReference type="Gene3D" id="1.10.10.10">
    <property type="entry name" value="Winged helix-like DNA-binding domain superfamily/Winged helix DNA-binding domain"/>
    <property type="match status" value="1"/>
</dbReference>
<dbReference type="AlphaFoldDB" id="A0A418KRI6"/>
<sequence>MHRPLQLAASPLKSRHVGTTARIINVISITARGPVAQIEQVSSVLSRPFPGISGPRTCLPNARMRTSPTPERPGHSECFSMIKGWDHEESTILLDRASRGDDAAFGTLYRRVSPMARRAAHSIVRDTHAADDLVQETFYLVLRAVRSGRGPRDSFTGYILATVKHLAYRYCKAESRTVANDDPDMWERHADSVQPPAQAERVTAAWASLPPRWRSILWLVEVDRYSPAELAAGMSLTPNAVSSLASRARQALRTAYLAAD</sequence>
<dbReference type="InterPro" id="IPR014284">
    <property type="entry name" value="RNA_pol_sigma-70_dom"/>
</dbReference>
<dbReference type="SUPFAM" id="SSF88659">
    <property type="entry name" value="Sigma3 and sigma4 domains of RNA polymerase sigma factors"/>
    <property type="match status" value="1"/>
</dbReference>
<evidence type="ECO:0000313" key="8">
    <source>
        <dbReference type="EMBL" id="RIQ23702.1"/>
    </source>
</evidence>
<keyword evidence="9" id="KW-1185">Reference proteome</keyword>